<evidence type="ECO:0000259" key="2">
    <source>
        <dbReference type="PROSITE" id="PS50994"/>
    </source>
</evidence>
<dbReference type="WBParaSite" id="ALUE_0001283801-mRNA-1">
    <property type="protein sequence ID" value="ALUE_0001283801-mRNA-1"/>
    <property type="gene ID" value="ALUE_0001283801"/>
</dbReference>
<dbReference type="PANTHER" id="PTHR47331">
    <property type="entry name" value="PHD-TYPE DOMAIN-CONTAINING PROTEIN"/>
    <property type="match status" value="1"/>
</dbReference>
<sequence>MDFRRWRARPFRLPTSPPLPTTRTFPANLSLTKSGKEKTKDGTKRWIALFTCLWSRIVHFEVVSDCSGQAFLLSLYRFIARRGQPRSILSDNASTLLLAERAIDQILNKIQWKHITERAPWQGGIYERMVQMVQVHEESPSTNDWQSSCQRRTPSNITK</sequence>
<dbReference type="SUPFAM" id="SSF53098">
    <property type="entry name" value="Ribonuclease H-like"/>
    <property type="match status" value="1"/>
</dbReference>
<feature type="region of interest" description="Disordered" evidence="1">
    <location>
        <begin position="138"/>
        <end position="159"/>
    </location>
</feature>
<reference evidence="4" key="1">
    <citation type="submission" date="2017-02" db="UniProtKB">
        <authorList>
            <consortium name="WormBaseParasite"/>
        </authorList>
    </citation>
    <scope>IDENTIFICATION</scope>
</reference>
<dbReference type="GO" id="GO:0015074">
    <property type="term" value="P:DNA integration"/>
    <property type="evidence" value="ECO:0007669"/>
    <property type="project" value="InterPro"/>
</dbReference>
<name>A0A0M3I6V8_ASCLU</name>
<organism evidence="3 4">
    <name type="scientific">Ascaris lumbricoides</name>
    <name type="common">Giant roundworm</name>
    <dbReference type="NCBI Taxonomy" id="6252"/>
    <lineage>
        <taxon>Eukaryota</taxon>
        <taxon>Metazoa</taxon>
        <taxon>Ecdysozoa</taxon>
        <taxon>Nematoda</taxon>
        <taxon>Chromadorea</taxon>
        <taxon>Rhabditida</taxon>
        <taxon>Spirurina</taxon>
        <taxon>Ascaridomorpha</taxon>
        <taxon>Ascaridoidea</taxon>
        <taxon>Ascarididae</taxon>
        <taxon>Ascaris</taxon>
    </lineage>
</organism>
<dbReference type="InterPro" id="IPR036397">
    <property type="entry name" value="RNaseH_sf"/>
</dbReference>
<dbReference type="InterPro" id="IPR012337">
    <property type="entry name" value="RNaseH-like_sf"/>
</dbReference>
<feature type="compositionally biased region" description="Basic residues" evidence="1">
    <location>
        <begin position="1"/>
        <end position="10"/>
    </location>
</feature>
<protein>
    <submittedName>
        <fullName evidence="4">Integrase catalytic domain-containing protein</fullName>
    </submittedName>
</protein>
<dbReference type="Proteomes" id="UP000036681">
    <property type="component" value="Unplaced"/>
</dbReference>
<feature type="compositionally biased region" description="Polar residues" evidence="1">
    <location>
        <begin position="140"/>
        <end position="159"/>
    </location>
</feature>
<evidence type="ECO:0000256" key="1">
    <source>
        <dbReference type="SAM" id="MobiDB-lite"/>
    </source>
</evidence>
<accession>A0A0M3I6V8</accession>
<dbReference type="PANTHER" id="PTHR47331:SF2">
    <property type="match status" value="1"/>
</dbReference>
<feature type="domain" description="Integrase catalytic" evidence="2">
    <location>
        <begin position="13"/>
        <end position="134"/>
    </location>
</feature>
<dbReference type="PROSITE" id="PS50994">
    <property type="entry name" value="INTEGRASE"/>
    <property type="match status" value="1"/>
</dbReference>
<dbReference type="Gene3D" id="3.30.420.10">
    <property type="entry name" value="Ribonuclease H-like superfamily/Ribonuclease H"/>
    <property type="match status" value="1"/>
</dbReference>
<dbReference type="AlphaFoldDB" id="A0A0M3I6V8"/>
<dbReference type="GO" id="GO:0003676">
    <property type="term" value="F:nucleic acid binding"/>
    <property type="evidence" value="ECO:0007669"/>
    <property type="project" value="InterPro"/>
</dbReference>
<evidence type="ECO:0000313" key="3">
    <source>
        <dbReference type="Proteomes" id="UP000036681"/>
    </source>
</evidence>
<feature type="region of interest" description="Disordered" evidence="1">
    <location>
        <begin position="1"/>
        <end position="27"/>
    </location>
</feature>
<evidence type="ECO:0000313" key="4">
    <source>
        <dbReference type="WBParaSite" id="ALUE_0001283801-mRNA-1"/>
    </source>
</evidence>
<dbReference type="InterPro" id="IPR001584">
    <property type="entry name" value="Integrase_cat-core"/>
</dbReference>
<keyword evidence="3" id="KW-1185">Reference proteome</keyword>
<proteinExistence type="predicted"/>